<sequence>MAKWESSTTSPAFQLPQWMDLKCPQDRVSVSSEDSAGLLCLCWSGPESGGTGWYCSRGHSPACDRTAGLRSWTDGTTCSSPPPGPPHRPQHSSVVCVESRSDQIPAEPRAGLRSGTDSAAYESVPAQGLQRVTISA</sequence>
<comment type="caution">
    <text evidence="2">The sequence shown here is derived from an EMBL/GenBank/DDBJ whole genome shotgun (WGS) entry which is preliminary data.</text>
</comment>
<gene>
    <name evidence="2" type="ORF">AAFF_G00356900</name>
</gene>
<keyword evidence="3" id="KW-1185">Reference proteome</keyword>
<dbReference type="AlphaFoldDB" id="A0AAD7T8T6"/>
<dbReference type="EMBL" id="JAINUG010000006">
    <property type="protein sequence ID" value="KAJ8416402.1"/>
    <property type="molecule type" value="Genomic_DNA"/>
</dbReference>
<reference evidence="2" key="1">
    <citation type="journal article" date="2023" name="Science">
        <title>Genome structures resolve the early diversification of teleost fishes.</title>
        <authorList>
            <person name="Parey E."/>
            <person name="Louis A."/>
            <person name="Montfort J."/>
            <person name="Bouchez O."/>
            <person name="Roques C."/>
            <person name="Iampietro C."/>
            <person name="Lluch J."/>
            <person name="Castinel A."/>
            <person name="Donnadieu C."/>
            <person name="Desvignes T."/>
            <person name="Floi Bucao C."/>
            <person name="Jouanno E."/>
            <person name="Wen M."/>
            <person name="Mejri S."/>
            <person name="Dirks R."/>
            <person name="Jansen H."/>
            <person name="Henkel C."/>
            <person name="Chen W.J."/>
            <person name="Zahm M."/>
            <person name="Cabau C."/>
            <person name="Klopp C."/>
            <person name="Thompson A.W."/>
            <person name="Robinson-Rechavi M."/>
            <person name="Braasch I."/>
            <person name="Lecointre G."/>
            <person name="Bobe J."/>
            <person name="Postlethwait J.H."/>
            <person name="Berthelot C."/>
            <person name="Roest Crollius H."/>
            <person name="Guiguen Y."/>
        </authorList>
    </citation>
    <scope>NUCLEOTIDE SEQUENCE</scope>
    <source>
        <strain evidence="2">NC1722</strain>
    </source>
</reference>
<name>A0AAD7T8T6_9TELE</name>
<protein>
    <submittedName>
        <fullName evidence="2">Uncharacterized protein</fullName>
    </submittedName>
</protein>
<organism evidence="2 3">
    <name type="scientific">Aldrovandia affinis</name>
    <dbReference type="NCBI Taxonomy" id="143900"/>
    <lineage>
        <taxon>Eukaryota</taxon>
        <taxon>Metazoa</taxon>
        <taxon>Chordata</taxon>
        <taxon>Craniata</taxon>
        <taxon>Vertebrata</taxon>
        <taxon>Euteleostomi</taxon>
        <taxon>Actinopterygii</taxon>
        <taxon>Neopterygii</taxon>
        <taxon>Teleostei</taxon>
        <taxon>Notacanthiformes</taxon>
        <taxon>Halosauridae</taxon>
        <taxon>Aldrovandia</taxon>
    </lineage>
</organism>
<evidence type="ECO:0000256" key="1">
    <source>
        <dbReference type="SAM" id="MobiDB-lite"/>
    </source>
</evidence>
<evidence type="ECO:0000313" key="3">
    <source>
        <dbReference type="Proteomes" id="UP001221898"/>
    </source>
</evidence>
<dbReference type="Proteomes" id="UP001221898">
    <property type="component" value="Unassembled WGS sequence"/>
</dbReference>
<accession>A0AAD7T8T6</accession>
<evidence type="ECO:0000313" key="2">
    <source>
        <dbReference type="EMBL" id="KAJ8416402.1"/>
    </source>
</evidence>
<proteinExistence type="predicted"/>
<feature type="region of interest" description="Disordered" evidence="1">
    <location>
        <begin position="74"/>
        <end position="127"/>
    </location>
</feature>